<dbReference type="InterPro" id="IPR001447">
    <property type="entry name" value="Arylamine_N-AcTrfase"/>
</dbReference>
<evidence type="ECO:0000256" key="2">
    <source>
        <dbReference type="RuleBase" id="RU003452"/>
    </source>
</evidence>
<evidence type="ECO:0000313" key="3">
    <source>
        <dbReference type="EMBL" id="CAG8979181.1"/>
    </source>
</evidence>
<dbReference type="PANTHER" id="PTHR11786:SF0">
    <property type="entry name" value="ARYLAMINE N-ACETYLTRANSFERASE 4-RELATED"/>
    <property type="match status" value="1"/>
</dbReference>
<dbReference type="Pfam" id="PF00797">
    <property type="entry name" value="Acetyltransf_2"/>
    <property type="match status" value="1"/>
</dbReference>
<protein>
    <recommendedName>
        <fullName evidence="5">Arylamine N-acetyltransferase</fullName>
    </recommendedName>
</protein>
<dbReference type="EMBL" id="CAJVRM010000296">
    <property type="protein sequence ID" value="CAG8979181.1"/>
    <property type="molecule type" value="Genomic_DNA"/>
</dbReference>
<dbReference type="Proteomes" id="UP000701801">
    <property type="component" value="Unassembled WGS sequence"/>
</dbReference>
<sequence length="203" mass="22712">MANRTYSSDQLGHWEECISLPPRFRRLASPILDLEYLITLHTHQIVKIPYENLSLHYTPTPRVSLNPQDLFQKIVGNARGRGGYCMEGSIFFNSILRSLGFKVERGVGVPQGKYDGWVHIVNIVTLPDGSKYSVDVAFGGDGQVVPLPLTPFSEEPPVFTNFGSQQIRLIHAPVPPENQESPAATQSLSSQYAKFVDEEPQRF</sequence>
<reference evidence="3" key="1">
    <citation type="submission" date="2021-07" db="EMBL/GenBank/DDBJ databases">
        <authorList>
            <person name="Durling M."/>
        </authorList>
    </citation>
    <scope>NUCLEOTIDE SEQUENCE</scope>
</reference>
<proteinExistence type="inferred from homology"/>
<keyword evidence="4" id="KW-1185">Reference proteome</keyword>
<evidence type="ECO:0008006" key="5">
    <source>
        <dbReference type="Google" id="ProtNLM"/>
    </source>
</evidence>
<dbReference type="GO" id="GO:0016407">
    <property type="term" value="F:acetyltransferase activity"/>
    <property type="evidence" value="ECO:0007669"/>
    <property type="project" value="InterPro"/>
</dbReference>
<name>A0A9N9LV71_9HELO</name>
<accession>A0A9N9LV71</accession>
<dbReference type="InterPro" id="IPR053710">
    <property type="entry name" value="Arylamine_NAT_domain_sf"/>
</dbReference>
<keyword evidence="2" id="KW-0012">Acyltransferase</keyword>
<dbReference type="InterPro" id="IPR038765">
    <property type="entry name" value="Papain-like_cys_pep_sf"/>
</dbReference>
<organism evidence="3 4">
    <name type="scientific">Hymenoscyphus albidus</name>
    <dbReference type="NCBI Taxonomy" id="595503"/>
    <lineage>
        <taxon>Eukaryota</taxon>
        <taxon>Fungi</taxon>
        <taxon>Dikarya</taxon>
        <taxon>Ascomycota</taxon>
        <taxon>Pezizomycotina</taxon>
        <taxon>Leotiomycetes</taxon>
        <taxon>Helotiales</taxon>
        <taxon>Helotiaceae</taxon>
        <taxon>Hymenoscyphus</taxon>
    </lineage>
</organism>
<comment type="similarity">
    <text evidence="1 2">Belongs to the arylamine N-acetyltransferase family.</text>
</comment>
<evidence type="ECO:0000313" key="4">
    <source>
        <dbReference type="Proteomes" id="UP000701801"/>
    </source>
</evidence>
<dbReference type="OrthoDB" id="10260017at2759"/>
<dbReference type="PRINTS" id="PR01543">
    <property type="entry name" value="ANATRNSFRASE"/>
</dbReference>
<dbReference type="PANTHER" id="PTHR11786">
    <property type="entry name" value="N-HYDROXYARYLAMINE O-ACETYLTRANSFERASE"/>
    <property type="match status" value="1"/>
</dbReference>
<dbReference type="AlphaFoldDB" id="A0A9N9LV71"/>
<keyword evidence="2" id="KW-0808">Transferase</keyword>
<dbReference type="Gene3D" id="3.30.2140.20">
    <property type="match status" value="1"/>
</dbReference>
<dbReference type="SUPFAM" id="SSF54001">
    <property type="entry name" value="Cysteine proteinases"/>
    <property type="match status" value="1"/>
</dbReference>
<comment type="caution">
    <text evidence="3">The sequence shown here is derived from an EMBL/GenBank/DDBJ whole genome shotgun (WGS) entry which is preliminary data.</text>
</comment>
<gene>
    <name evidence="3" type="ORF">HYALB_00000316</name>
</gene>
<evidence type="ECO:0000256" key="1">
    <source>
        <dbReference type="ARBA" id="ARBA00006547"/>
    </source>
</evidence>